<dbReference type="SUPFAM" id="SSF58104">
    <property type="entry name" value="Methyl-accepting chemotaxis protein (MCP) signaling domain"/>
    <property type="match status" value="1"/>
</dbReference>
<keyword evidence="5" id="KW-1185">Reference proteome</keyword>
<protein>
    <submittedName>
        <fullName evidence="4">Methyl-accepting chemotaxis protein</fullName>
    </submittedName>
</protein>
<evidence type="ECO:0000313" key="4">
    <source>
        <dbReference type="EMBL" id="GAA0737067.1"/>
    </source>
</evidence>
<dbReference type="Proteomes" id="UP001501510">
    <property type="component" value="Unassembled WGS sequence"/>
</dbReference>
<dbReference type="EMBL" id="BAAACG010000008">
    <property type="protein sequence ID" value="GAA0737067.1"/>
    <property type="molecule type" value="Genomic_DNA"/>
</dbReference>
<accession>A0ABN1JEJ1</accession>
<dbReference type="PROSITE" id="PS50111">
    <property type="entry name" value="CHEMOTAXIS_TRANSDUC_2"/>
    <property type="match status" value="1"/>
</dbReference>
<comment type="caution">
    <text evidence="4">The sequence shown here is derived from an EMBL/GenBank/DDBJ whole genome shotgun (WGS) entry which is preliminary data.</text>
</comment>
<name>A0ABN1JEJ1_9CLOT</name>
<evidence type="ECO:0000313" key="5">
    <source>
        <dbReference type="Proteomes" id="UP001501510"/>
    </source>
</evidence>
<dbReference type="SMART" id="SM00283">
    <property type="entry name" value="MA"/>
    <property type="match status" value="1"/>
</dbReference>
<sequence>MSEKTFNNKLLDSFNQVTPYLPCFFSEDVAFSISDTEKYIQLIGLEKFNLNTKIGDFIHNDGGDRKALDTGTVVIKTIPKEVFGNEIQNISVPLKDEKGNIIGCIAAVKNVERKRAISKLSKDLSVALSKITKSTNEVAATIQNVADANNKIVISAEKTNTEAQNTDEILEFVKNVAKKTNLLGLNAAIEAARAGEYGKGFNVVATEIRKLSNSSSESIRKIEDVIKNMQQSVSSITDNIENINSSFQSEAAELQEINAIIEDLSNSSKMLEDLAKKY</sequence>
<reference evidence="4 5" key="1">
    <citation type="journal article" date="2019" name="Int. J. Syst. Evol. Microbiol.">
        <title>The Global Catalogue of Microorganisms (GCM) 10K type strain sequencing project: providing services to taxonomists for standard genome sequencing and annotation.</title>
        <authorList>
            <consortium name="The Broad Institute Genomics Platform"/>
            <consortium name="The Broad Institute Genome Sequencing Center for Infectious Disease"/>
            <person name="Wu L."/>
            <person name="Ma J."/>
        </authorList>
    </citation>
    <scope>NUCLEOTIDE SEQUENCE [LARGE SCALE GENOMIC DNA]</scope>
    <source>
        <strain evidence="4 5">JCM 1407</strain>
    </source>
</reference>
<evidence type="ECO:0000256" key="2">
    <source>
        <dbReference type="PROSITE-ProRule" id="PRU00284"/>
    </source>
</evidence>
<dbReference type="Gene3D" id="1.10.287.950">
    <property type="entry name" value="Methyl-accepting chemotaxis protein"/>
    <property type="match status" value="1"/>
</dbReference>
<dbReference type="PANTHER" id="PTHR32089">
    <property type="entry name" value="METHYL-ACCEPTING CHEMOTAXIS PROTEIN MCPB"/>
    <property type="match status" value="1"/>
</dbReference>
<dbReference type="InterPro" id="IPR004089">
    <property type="entry name" value="MCPsignal_dom"/>
</dbReference>
<dbReference type="RefSeq" id="WP_343760017.1">
    <property type="nucleotide sequence ID" value="NZ_BAAACG010000008.1"/>
</dbReference>
<feature type="domain" description="Methyl-accepting transducer" evidence="3">
    <location>
        <begin position="133"/>
        <end position="278"/>
    </location>
</feature>
<gene>
    <name evidence="4" type="ORF">GCM10008906_12760</name>
</gene>
<evidence type="ECO:0000259" key="3">
    <source>
        <dbReference type="PROSITE" id="PS50111"/>
    </source>
</evidence>
<organism evidence="4 5">
    <name type="scientific">Clostridium oceanicum</name>
    <dbReference type="NCBI Taxonomy" id="1543"/>
    <lineage>
        <taxon>Bacteria</taxon>
        <taxon>Bacillati</taxon>
        <taxon>Bacillota</taxon>
        <taxon>Clostridia</taxon>
        <taxon>Eubacteriales</taxon>
        <taxon>Clostridiaceae</taxon>
        <taxon>Clostridium</taxon>
    </lineage>
</organism>
<dbReference type="PANTHER" id="PTHR32089:SF112">
    <property type="entry name" value="LYSOZYME-LIKE PROTEIN-RELATED"/>
    <property type="match status" value="1"/>
</dbReference>
<dbReference type="Pfam" id="PF00015">
    <property type="entry name" value="MCPsignal"/>
    <property type="match status" value="1"/>
</dbReference>
<proteinExistence type="predicted"/>
<keyword evidence="1 2" id="KW-0807">Transducer</keyword>
<evidence type="ECO:0000256" key="1">
    <source>
        <dbReference type="ARBA" id="ARBA00023224"/>
    </source>
</evidence>